<keyword evidence="1" id="KW-0132">Cell division</keyword>
<dbReference type="KEGG" id="qsa:O6P43_020128"/>
<protein>
    <submittedName>
        <fullName evidence="8">GATA zinc finger domain-containing protein 24</fullName>
    </submittedName>
</protein>
<name>A0AAD7LKJ6_QUISA</name>
<evidence type="ECO:0000313" key="8">
    <source>
        <dbReference type="EMBL" id="KAJ7959567.1"/>
    </source>
</evidence>
<evidence type="ECO:0000259" key="7">
    <source>
        <dbReference type="Pfam" id="PF25220"/>
    </source>
</evidence>
<reference evidence="8" key="1">
    <citation type="journal article" date="2023" name="Science">
        <title>Elucidation of the pathway for biosynthesis of saponin adjuvants from the soapbark tree.</title>
        <authorList>
            <person name="Reed J."/>
            <person name="Orme A."/>
            <person name="El-Demerdash A."/>
            <person name="Owen C."/>
            <person name="Martin L.B.B."/>
            <person name="Misra R.C."/>
            <person name="Kikuchi S."/>
            <person name="Rejzek M."/>
            <person name="Martin A.C."/>
            <person name="Harkess A."/>
            <person name="Leebens-Mack J."/>
            <person name="Louveau T."/>
            <person name="Stephenson M.J."/>
            <person name="Osbourn A."/>
        </authorList>
    </citation>
    <scope>NUCLEOTIDE SEQUENCE</scope>
    <source>
        <strain evidence="8">S10</strain>
    </source>
</reference>
<evidence type="ECO:0000313" key="9">
    <source>
        <dbReference type="Proteomes" id="UP001163823"/>
    </source>
</evidence>
<organism evidence="8 9">
    <name type="scientific">Quillaja saponaria</name>
    <name type="common">Soap bark tree</name>
    <dbReference type="NCBI Taxonomy" id="32244"/>
    <lineage>
        <taxon>Eukaryota</taxon>
        <taxon>Viridiplantae</taxon>
        <taxon>Streptophyta</taxon>
        <taxon>Embryophyta</taxon>
        <taxon>Tracheophyta</taxon>
        <taxon>Spermatophyta</taxon>
        <taxon>Magnoliopsida</taxon>
        <taxon>eudicotyledons</taxon>
        <taxon>Gunneridae</taxon>
        <taxon>Pentapetalae</taxon>
        <taxon>rosids</taxon>
        <taxon>fabids</taxon>
        <taxon>Fabales</taxon>
        <taxon>Quillajaceae</taxon>
        <taxon>Quillaja</taxon>
    </lineage>
</organism>
<evidence type="ECO:0000256" key="4">
    <source>
        <dbReference type="ARBA" id="ARBA00023306"/>
    </source>
</evidence>
<dbReference type="Proteomes" id="UP001163823">
    <property type="component" value="Chromosome 8"/>
</dbReference>
<dbReference type="InterPro" id="IPR057337">
    <property type="entry name" value="Sororin_C"/>
</dbReference>
<evidence type="ECO:0000256" key="6">
    <source>
        <dbReference type="SAM" id="SignalP"/>
    </source>
</evidence>
<dbReference type="EMBL" id="JARAOO010000008">
    <property type="protein sequence ID" value="KAJ7959567.1"/>
    <property type="molecule type" value="Genomic_DNA"/>
</dbReference>
<feature type="domain" description="Sororin C-terminal region" evidence="7">
    <location>
        <begin position="145"/>
        <end position="167"/>
    </location>
</feature>
<gene>
    <name evidence="8" type="ORF">O6P43_020128</name>
</gene>
<keyword evidence="9" id="KW-1185">Reference proteome</keyword>
<comment type="caution">
    <text evidence="8">The sequence shown here is derived from an EMBL/GenBank/DDBJ whole genome shotgun (WGS) entry which is preliminary data.</text>
</comment>
<keyword evidence="3" id="KW-0539">Nucleus</keyword>
<comment type="similarity">
    <text evidence="5">Belongs to the sororin family.</text>
</comment>
<keyword evidence="2" id="KW-0498">Mitosis</keyword>
<evidence type="ECO:0000256" key="2">
    <source>
        <dbReference type="ARBA" id="ARBA00022776"/>
    </source>
</evidence>
<dbReference type="Pfam" id="PF25220">
    <property type="entry name" value="Sororin_C"/>
    <property type="match status" value="1"/>
</dbReference>
<keyword evidence="6" id="KW-0732">Signal</keyword>
<accession>A0AAD7LKJ6</accession>
<evidence type="ECO:0000256" key="3">
    <source>
        <dbReference type="ARBA" id="ARBA00023242"/>
    </source>
</evidence>
<feature type="signal peptide" evidence="6">
    <location>
        <begin position="1"/>
        <end position="18"/>
    </location>
</feature>
<keyword evidence="4" id="KW-0131">Cell cycle</keyword>
<dbReference type="PANTHER" id="PTHR35740">
    <property type="entry name" value="OS12G0111700 PROTEIN"/>
    <property type="match status" value="1"/>
</dbReference>
<dbReference type="GO" id="GO:0051301">
    <property type="term" value="P:cell division"/>
    <property type="evidence" value="ECO:0007669"/>
    <property type="project" value="UniProtKB-KW"/>
</dbReference>
<dbReference type="AlphaFoldDB" id="A0AAD7LKJ6"/>
<proteinExistence type="inferred from homology"/>
<evidence type="ECO:0000256" key="5">
    <source>
        <dbReference type="ARBA" id="ARBA00093465"/>
    </source>
</evidence>
<evidence type="ECO:0000256" key="1">
    <source>
        <dbReference type="ARBA" id="ARBA00022618"/>
    </source>
</evidence>
<feature type="chain" id="PRO_5042268629" evidence="6">
    <location>
        <begin position="19"/>
        <end position="176"/>
    </location>
</feature>
<dbReference type="GO" id="GO:0005634">
    <property type="term" value="C:nucleus"/>
    <property type="evidence" value="ECO:0007669"/>
    <property type="project" value="UniProtKB-SubCell"/>
</dbReference>
<dbReference type="PANTHER" id="PTHR35740:SF1">
    <property type="entry name" value="OS12G0111700 PROTEIN"/>
    <property type="match status" value="1"/>
</dbReference>
<sequence length="176" mass="19466">MLQTLALFNYLSISLLLACRKNLLLFLGSDSRDCEPESGSVYTGQKTSNRRATCVQNPAVQLPASSAPSEPVKSSSIHVYTRSLTLDKRKSKGKAIADPFISMLSVKILNSGDKSIETEGISRRKALTAPCRKKQCHMPSQHAFPQDFIEKQRACFAEVDAFELPEEEVASDEELE</sequence>